<dbReference type="STRING" id="1754190.A0A1Y2E8L7"/>
<accession>A0A1Y2E8L7</accession>
<dbReference type="Pfam" id="PF03208">
    <property type="entry name" value="PRA1"/>
    <property type="match status" value="1"/>
</dbReference>
<evidence type="ECO:0000256" key="5">
    <source>
        <dbReference type="RuleBase" id="RU363107"/>
    </source>
</evidence>
<dbReference type="AlphaFoldDB" id="A0A1Y2E8L7"/>
<dbReference type="EMBL" id="MCOG01000048">
    <property type="protein sequence ID" value="ORY67908.1"/>
    <property type="molecule type" value="Genomic_DNA"/>
</dbReference>
<evidence type="ECO:0000256" key="3">
    <source>
        <dbReference type="ARBA" id="ARBA00022989"/>
    </source>
</evidence>
<organism evidence="6 7">
    <name type="scientific">Neocallimastix californiae</name>
    <dbReference type="NCBI Taxonomy" id="1754190"/>
    <lineage>
        <taxon>Eukaryota</taxon>
        <taxon>Fungi</taxon>
        <taxon>Fungi incertae sedis</taxon>
        <taxon>Chytridiomycota</taxon>
        <taxon>Chytridiomycota incertae sedis</taxon>
        <taxon>Neocallimastigomycetes</taxon>
        <taxon>Neocallimastigales</taxon>
        <taxon>Neocallimastigaceae</taxon>
        <taxon>Neocallimastix</taxon>
    </lineage>
</organism>
<comment type="subcellular location">
    <subcellularLocation>
        <location evidence="1 5">Membrane</location>
        <topology evidence="1 5">Multi-pass membrane protein</topology>
    </subcellularLocation>
</comment>
<dbReference type="OrthoDB" id="63113at2759"/>
<evidence type="ECO:0000256" key="4">
    <source>
        <dbReference type="ARBA" id="ARBA00023136"/>
    </source>
</evidence>
<name>A0A1Y2E8L7_9FUNG</name>
<evidence type="ECO:0000313" key="6">
    <source>
        <dbReference type="EMBL" id="ORY67908.1"/>
    </source>
</evidence>
<evidence type="ECO:0000256" key="2">
    <source>
        <dbReference type="ARBA" id="ARBA00022692"/>
    </source>
</evidence>
<keyword evidence="2 5" id="KW-0812">Transmembrane</keyword>
<sequence length="185" mass="20691">MTSQQSSSSNINENDNGGFIGINVPLLSNETFRQIREKRFSMLKPWSDFFDRTRISKPKDLSEATKRISHNLVYFQANYIIIVLILLVYIMITNLLLLFSVVAIGAGFYYVSKVPPNEPVSFFGGKFVADQKKLYIILGILSIILLYLSSGGSALFWIIGVSSTIILVHASLLEPSIESEFAETV</sequence>
<comment type="similarity">
    <text evidence="5">Belongs to the PRA1 family.</text>
</comment>
<feature type="transmembrane region" description="Helical" evidence="5">
    <location>
        <begin position="132"/>
        <end position="148"/>
    </location>
</feature>
<dbReference type="PANTHER" id="PTHR19317:SF0">
    <property type="entry name" value="PRENYLATED RAB ACCEPTOR PROTEIN 1"/>
    <property type="match status" value="1"/>
</dbReference>
<keyword evidence="3 5" id="KW-1133">Transmembrane helix</keyword>
<dbReference type="PANTHER" id="PTHR19317">
    <property type="entry name" value="PRENYLATED RAB ACCEPTOR 1-RELATED"/>
    <property type="match status" value="1"/>
</dbReference>
<dbReference type="InterPro" id="IPR004895">
    <property type="entry name" value="Prenylated_rab_accept_PRA1"/>
</dbReference>
<dbReference type="GO" id="GO:0005794">
    <property type="term" value="C:Golgi apparatus"/>
    <property type="evidence" value="ECO:0007669"/>
    <property type="project" value="TreeGrafter"/>
</dbReference>
<evidence type="ECO:0000313" key="7">
    <source>
        <dbReference type="Proteomes" id="UP000193920"/>
    </source>
</evidence>
<gene>
    <name evidence="6" type="ORF">LY90DRAFT_406050</name>
</gene>
<proteinExistence type="inferred from homology"/>
<evidence type="ECO:0000256" key="1">
    <source>
        <dbReference type="ARBA" id="ARBA00004141"/>
    </source>
</evidence>
<feature type="transmembrane region" description="Helical" evidence="5">
    <location>
        <begin position="79"/>
        <end position="111"/>
    </location>
</feature>
<protein>
    <recommendedName>
        <fullName evidence="5">PRA1 family protein</fullName>
    </recommendedName>
</protein>
<keyword evidence="7" id="KW-1185">Reference proteome</keyword>
<comment type="caution">
    <text evidence="6">The sequence shown here is derived from an EMBL/GenBank/DDBJ whole genome shotgun (WGS) entry which is preliminary data.</text>
</comment>
<dbReference type="Proteomes" id="UP000193920">
    <property type="component" value="Unassembled WGS sequence"/>
</dbReference>
<reference evidence="6 7" key="1">
    <citation type="submission" date="2016-08" db="EMBL/GenBank/DDBJ databases">
        <title>A Parts List for Fungal Cellulosomes Revealed by Comparative Genomics.</title>
        <authorList>
            <consortium name="DOE Joint Genome Institute"/>
            <person name="Haitjema C.H."/>
            <person name="Gilmore S.P."/>
            <person name="Henske J.K."/>
            <person name="Solomon K.V."/>
            <person name="De Groot R."/>
            <person name="Kuo A."/>
            <person name="Mondo S.J."/>
            <person name="Salamov A.A."/>
            <person name="Labutti K."/>
            <person name="Zhao Z."/>
            <person name="Chiniquy J."/>
            <person name="Barry K."/>
            <person name="Brewer H.M."/>
            <person name="Purvine S.O."/>
            <person name="Wright A.T."/>
            <person name="Boxma B."/>
            <person name="Van Alen T."/>
            <person name="Hackstein J.H."/>
            <person name="Baker S.E."/>
            <person name="Grigoriev I.V."/>
            <person name="O'Malley M.A."/>
        </authorList>
    </citation>
    <scope>NUCLEOTIDE SEQUENCE [LARGE SCALE GENOMIC DNA]</scope>
    <source>
        <strain evidence="6 7">G1</strain>
    </source>
</reference>
<keyword evidence="4 5" id="KW-0472">Membrane</keyword>
<dbReference type="GO" id="GO:0016020">
    <property type="term" value="C:membrane"/>
    <property type="evidence" value="ECO:0007669"/>
    <property type="project" value="UniProtKB-SubCell"/>
</dbReference>